<accession>A0ABY2Q8P0</accession>
<reference evidence="1 2" key="1">
    <citation type="submission" date="2019-04" db="EMBL/GenBank/DDBJ databases">
        <title>Mesorhizobium composti sp. nov., isolated from compost.</title>
        <authorList>
            <person name="Lin S.-Y."/>
            <person name="Hameed A."/>
            <person name="Hsieh Y.-T."/>
            <person name="Young C.-C."/>
        </authorList>
    </citation>
    <scope>NUCLEOTIDE SEQUENCE [LARGE SCALE GENOMIC DNA]</scope>
    <source>
        <strain evidence="1 2">CC-YTH430</strain>
    </source>
</reference>
<dbReference type="InterPro" id="IPR043519">
    <property type="entry name" value="NT_sf"/>
</dbReference>
<dbReference type="EMBL" id="SSNY01000003">
    <property type="protein sequence ID" value="THF58206.1"/>
    <property type="molecule type" value="Genomic_DNA"/>
</dbReference>
<proteinExistence type="predicted"/>
<evidence type="ECO:0000313" key="1">
    <source>
        <dbReference type="EMBL" id="THF58206.1"/>
    </source>
</evidence>
<dbReference type="RefSeq" id="WP_136355174.1">
    <property type="nucleotide sequence ID" value="NZ_SSNY01000003.1"/>
</dbReference>
<name>A0ABY2Q8P0_9HYPH</name>
<dbReference type="SUPFAM" id="SSF81301">
    <property type="entry name" value="Nucleotidyltransferase"/>
    <property type="match status" value="1"/>
</dbReference>
<comment type="caution">
    <text evidence="1">The sequence shown here is derived from an EMBL/GenBank/DDBJ whole genome shotgun (WGS) entry which is preliminary data.</text>
</comment>
<protein>
    <recommendedName>
        <fullName evidence="3">Polymerase nucleotidyl transferase domain-containing protein</fullName>
    </recommendedName>
</protein>
<organism evidence="1 2">
    <name type="scientific">Ollibium composti</name>
    <dbReference type="NCBI Taxonomy" id="2675109"/>
    <lineage>
        <taxon>Bacteria</taxon>
        <taxon>Pseudomonadati</taxon>
        <taxon>Pseudomonadota</taxon>
        <taxon>Alphaproteobacteria</taxon>
        <taxon>Hyphomicrobiales</taxon>
        <taxon>Phyllobacteriaceae</taxon>
        <taxon>Ollibium</taxon>
    </lineage>
</organism>
<dbReference type="Proteomes" id="UP000306441">
    <property type="component" value="Unassembled WGS sequence"/>
</dbReference>
<evidence type="ECO:0008006" key="3">
    <source>
        <dbReference type="Google" id="ProtNLM"/>
    </source>
</evidence>
<evidence type="ECO:0000313" key="2">
    <source>
        <dbReference type="Proteomes" id="UP000306441"/>
    </source>
</evidence>
<sequence length="104" mass="11320">MTESVQIYGFGSRFHGKTSAYDVDLLIVHSDVDSASCHFAIYCKQLLSAAVLNADITMLSRDEEADLRFITQSCAMSLGHVRSGTVKEDVERIGIIIADGAHAQ</sequence>
<keyword evidence="2" id="KW-1185">Reference proteome</keyword>
<gene>
    <name evidence="1" type="ORF">E6C48_06205</name>
</gene>